<comment type="caution">
    <text evidence="2">The sequence shown here is derived from an EMBL/GenBank/DDBJ whole genome shotgun (WGS) entry which is preliminary data.</text>
</comment>
<dbReference type="InterPro" id="IPR011011">
    <property type="entry name" value="Znf_FYVE_PHD"/>
</dbReference>
<dbReference type="Proteomes" id="UP001316803">
    <property type="component" value="Unassembled WGS sequence"/>
</dbReference>
<proteinExistence type="predicted"/>
<evidence type="ECO:0008006" key="4">
    <source>
        <dbReference type="Google" id="ProtNLM"/>
    </source>
</evidence>
<evidence type="ECO:0000256" key="1">
    <source>
        <dbReference type="SAM" id="MobiDB-lite"/>
    </source>
</evidence>
<feature type="compositionally biased region" description="Polar residues" evidence="1">
    <location>
        <begin position="290"/>
        <end position="301"/>
    </location>
</feature>
<reference evidence="2 3" key="1">
    <citation type="submission" date="2022-12" db="EMBL/GenBank/DDBJ databases">
        <title>Genomic features and morphological characterization of a novel Knufia sp. strain isolated from spacecraft assembly facility.</title>
        <authorList>
            <person name="Teixeira M."/>
            <person name="Chander A.M."/>
            <person name="Stajich J.E."/>
            <person name="Venkateswaran K."/>
        </authorList>
    </citation>
    <scope>NUCLEOTIDE SEQUENCE [LARGE SCALE GENOMIC DNA]</scope>
    <source>
        <strain evidence="2 3">FJI-L2-BK-P2</strain>
    </source>
</reference>
<feature type="compositionally biased region" description="Low complexity" evidence="1">
    <location>
        <begin position="512"/>
        <end position="521"/>
    </location>
</feature>
<feature type="region of interest" description="Disordered" evidence="1">
    <location>
        <begin position="510"/>
        <end position="577"/>
    </location>
</feature>
<dbReference type="EMBL" id="JAKLMC020000008">
    <property type="protein sequence ID" value="KAK5954782.1"/>
    <property type="molecule type" value="Genomic_DNA"/>
</dbReference>
<evidence type="ECO:0000313" key="2">
    <source>
        <dbReference type="EMBL" id="KAK5954782.1"/>
    </source>
</evidence>
<sequence>MASTTGRYVGLSLAAWGKNSDGGERATPAFRGSPAIFVPADELLNVGSLETVVSREFGGIIANIGTRFTEIAGHGVAYTNKNGKRHSSTWDGYRTIPRSISNALKSATDDDSKTCLCGGKDCLEHDHGIVLRICFPEDILAGAAASQKTQLSRASDGSYTMPYLATPPNLSSTNPPRLSVGVPQVKQLVLRATRPQRLLVTKPEHPIRRAKTEAGTPVDVYNIEADLACCRFEGSVDDVLLPLARLHLSSSDEDARPVPSTTEAGSTPCERGGRDDDDGHPSISDKENTRPMSPTLTSSPVSAEHIYTPGKAIDKGHKRQKVQSCPYTFPDEPSVSSRAEGALGTPLAIPSPWISQEPTKVGQGRIPLQALQATQAEAARAPSNESHVYSRAEGTPTAQRATPAPLNPPELTKAHQGRIPPQALPAVQAEAARRRQAAAQLESSLTLANIGRRIPLEARSAALSNGAVRSQQVQAPAVSPVYAVPKTTQATPLVQKTSSSINITDQKAGLEASAANASNPAISRPQPPTSAPPTSQLHLHQTVSATVQQEDSQPTNTHPAPLQSSVPTPAAATQTDHQPHRLLTAAPANQYRPSFGSDQNCASCKRPADGTMVKCMEDDCADGRWYHATCRTFDHNREPEYNEWAYRCNKCRMARPHDNESGLLLEKFSIPQKRELTKKREKTKKKEAWMHGASGKKGRK</sequence>
<dbReference type="InterPro" id="IPR013083">
    <property type="entry name" value="Znf_RING/FYVE/PHD"/>
</dbReference>
<organism evidence="2 3">
    <name type="scientific">Knufia fluminis</name>
    <dbReference type="NCBI Taxonomy" id="191047"/>
    <lineage>
        <taxon>Eukaryota</taxon>
        <taxon>Fungi</taxon>
        <taxon>Dikarya</taxon>
        <taxon>Ascomycota</taxon>
        <taxon>Pezizomycotina</taxon>
        <taxon>Eurotiomycetes</taxon>
        <taxon>Chaetothyriomycetidae</taxon>
        <taxon>Chaetothyriales</taxon>
        <taxon>Trichomeriaceae</taxon>
        <taxon>Knufia</taxon>
    </lineage>
</organism>
<keyword evidence="3" id="KW-1185">Reference proteome</keyword>
<feature type="region of interest" description="Disordered" evidence="1">
    <location>
        <begin position="250"/>
        <end position="339"/>
    </location>
</feature>
<feature type="compositionally biased region" description="Polar residues" evidence="1">
    <location>
        <begin position="537"/>
        <end position="576"/>
    </location>
</feature>
<accession>A0AAN8I501</accession>
<name>A0AAN8I501_9EURO</name>
<dbReference type="Gene3D" id="3.30.40.10">
    <property type="entry name" value="Zinc/RING finger domain, C3HC4 (zinc finger)"/>
    <property type="match status" value="1"/>
</dbReference>
<dbReference type="SUPFAM" id="SSF57903">
    <property type="entry name" value="FYVE/PHD zinc finger"/>
    <property type="match status" value="1"/>
</dbReference>
<feature type="compositionally biased region" description="Basic and acidic residues" evidence="1">
    <location>
        <begin position="271"/>
        <end position="289"/>
    </location>
</feature>
<evidence type="ECO:0000313" key="3">
    <source>
        <dbReference type="Proteomes" id="UP001316803"/>
    </source>
</evidence>
<feature type="region of interest" description="Disordered" evidence="1">
    <location>
        <begin position="673"/>
        <end position="700"/>
    </location>
</feature>
<gene>
    <name evidence="2" type="ORF">OHC33_004508</name>
</gene>
<protein>
    <recommendedName>
        <fullName evidence="4">PHD-type domain-containing protein</fullName>
    </recommendedName>
</protein>
<dbReference type="CDD" id="cd15489">
    <property type="entry name" value="PHD_SF"/>
    <property type="match status" value="1"/>
</dbReference>
<feature type="region of interest" description="Disordered" evidence="1">
    <location>
        <begin position="375"/>
        <end position="412"/>
    </location>
</feature>
<dbReference type="AlphaFoldDB" id="A0AAN8I501"/>